<dbReference type="Gene3D" id="3.40.630.30">
    <property type="match status" value="1"/>
</dbReference>
<evidence type="ECO:0000313" key="2">
    <source>
        <dbReference type="EMBL" id="MDT8757769.1"/>
    </source>
</evidence>
<dbReference type="EMBL" id="JALMLT010000001">
    <property type="protein sequence ID" value="MDT8757769.1"/>
    <property type="molecule type" value="Genomic_DNA"/>
</dbReference>
<proteinExistence type="predicted"/>
<gene>
    <name evidence="2" type="ORF">MZO42_03585</name>
</gene>
<organism evidence="2">
    <name type="scientific">Sphingomonas psychrotolerans</name>
    <dbReference type="NCBI Taxonomy" id="1327635"/>
    <lineage>
        <taxon>Bacteria</taxon>
        <taxon>Pseudomonadati</taxon>
        <taxon>Pseudomonadota</taxon>
        <taxon>Alphaproteobacteria</taxon>
        <taxon>Sphingomonadales</taxon>
        <taxon>Sphingomonadaceae</taxon>
        <taxon>Sphingomonas</taxon>
    </lineage>
</organism>
<protein>
    <submittedName>
        <fullName evidence="2">GNAT family N-acetyltransferase</fullName>
    </submittedName>
</protein>
<name>A0ABU3MZN9_9SPHN</name>
<sequence>MPIGYERWQGSVTDAAEPLLALCRSVFPDFAEAYLLDRLPRLADPMLWLAVEGGAWKGFKLAYRRGDALLYSWLGGVAPELRGKGVASELMRLQHEAAAALGYRCVETRTRAANNPMILLNLRHGFHIAGFETDARGIPVVIQRKVIAGPDASA</sequence>
<dbReference type="CDD" id="cd04301">
    <property type="entry name" value="NAT_SF"/>
    <property type="match status" value="1"/>
</dbReference>
<reference evidence="2" key="1">
    <citation type="submission" date="2022-04" db="EMBL/GenBank/DDBJ databases">
        <title>Tomato heritable bacteria conferring resistance against bacterial wilt.</title>
        <authorList>
            <person name="Yin J."/>
        </authorList>
    </citation>
    <scope>NUCLEOTIDE SEQUENCE</scope>
    <source>
        <strain evidence="2">Cra20</strain>
    </source>
</reference>
<dbReference type="InterPro" id="IPR000182">
    <property type="entry name" value="GNAT_dom"/>
</dbReference>
<dbReference type="PROSITE" id="PS51186">
    <property type="entry name" value="GNAT"/>
    <property type="match status" value="1"/>
</dbReference>
<accession>A0ABU3MZN9</accession>
<dbReference type="SUPFAM" id="SSF55729">
    <property type="entry name" value="Acyl-CoA N-acyltransferases (Nat)"/>
    <property type="match status" value="1"/>
</dbReference>
<comment type="caution">
    <text evidence="2">The sequence shown here is derived from an EMBL/GenBank/DDBJ whole genome shotgun (WGS) entry which is preliminary data.</text>
</comment>
<dbReference type="Pfam" id="PF00583">
    <property type="entry name" value="Acetyltransf_1"/>
    <property type="match status" value="1"/>
</dbReference>
<dbReference type="InterPro" id="IPR016181">
    <property type="entry name" value="Acyl_CoA_acyltransferase"/>
</dbReference>
<feature type="domain" description="N-acetyltransferase" evidence="1">
    <location>
        <begin position="1"/>
        <end position="147"/>
    </location>
</feature>
<evidence type="ECO:0000259" key="1">
    <source>
        <dbReference type="PROSITE" id="PS51186"/>
    </source>
</evidence>